<dbReference type="Proteomes" id="UP000031278">
    <property type="component" value="Unassembled WGS sequence"/>
</dbReference>
<gene>
    <name evidence="1" type="ORF">RJ45_22505</name>
</gene>
<dbReference type="RefSeq" id="WP_156136321.1">
    <property type="nucleotide sequence ID" value="NZ_JWLZ01000199.1"/>
</dbReference>
<evidence type="ECO:0000313" key="1">
    <source>
        <dbReference type="EMBL" id="KHT61515.1"/>
    </source>
</evidence>
<evidence type="ECO:0000313" key="2">
    <source>
        <dbReference type="Proteomes" id="UP000031278"/>
    </source>
</evidence>
<comment type="caution">
    <text evidence="1">The sequence shown here is derived from an EMBL/GenBank/DDBJ whole genome shotgun (WGS) entry which is preliminary data.</text>
</comment>
<proteinExistence type="predicted"/>
<reference evidence="1 2" key="1">
    <citation type="submission" date="2014-12" db="EMBL/GenBank/DDBJ databases">
        <title>Genome sequencing of Photobacterium gaetbulicola AD005a.</title>
        <authorList>
            <person name="Adrian T.G.S."/>
            <person name="Chan K.G."/>
        </authorList>
    </citation>
    <scope>NUCLEOTIDE SEQUENCE [LARGE SCALE GENOMIC DNA]</scope>
    <source>
        <strain evidence="1 2">AD005a</strain>
    </source>
</reference>
<sequence length="72" mass="8141">MAGAHLLPEKAFTDEIIRLNATPEEVLNNKELFNIISGILSADFEVADYQSEIPAHKSNVTSHCYFGYLMRR</sequence>
<name>A0A0B9G9A6_9GAMM</name>
<dbReference type="EMBL" id="JWLZ01000199">
    <property type="protein sequence ID" value="KHT61515.1"/>
    <property type="molecule type" value="Genomic_DNA"/>
</dbReference>
<dbReference type="AlphaFoldDB" id="A0A0B9G9A6"/>
<accession>A0A0B9G9A6</accession>
<protein>
    <submittedName>
        <fullName evidence="1">Uncharacterized protein</fullName>
    </submittedName>
</protein>
<organism evidence="1 2">
    <name type="scientific">Photobacterium gaetbulicola</name>
    <dbReference type="NCBI Taxonomy" id="1295392"/>
    <lineage>
        <taxon>Bacteria</taxon>
        <taxon>Pseudomonadati</taxon>
        <taxon>Pseudomonadota</taxon>
        <taxon>Gammaproteobacteria</taxon>
        <taxon>Vibrionales</taxon>
        <taxon>Vibrionaceae</taxon>
        <taxon>Photobacterium</taxon>
    </lineage>
</organism>